<dbReference type="EMBL" id="KK198756">
    <property type="protein sequence ID" value="KCW77139.1"/>
    <property type="molecule type" value="Genomic_DNA"/>
</dbReference>
<dbReference type="CDD" id="cd00121">
    <property type="entry name" value="MATH"/>
    <property type="match status" value="2"/>
</dbReference>
<dbReference type="Gramene" id="KCW77139">
    <property type="protein sequence ID" value="KCW77139"/>
    <property type="gene ID" value="EUGRSUZ_D01485"/>
</dbReference>
<dbReference type="Gene3D" id="2.60.210.10">
    <property type="entry name" value="Apoptosis, Tumor Necrosis Factor Receptor Associated Protein 2, Chain A"/>
    <property type="match status" value="2"/>
</dbReference>
<proteinExistence type="predicted"/>
<dbReference type="Pfam" id="PF22486">
    <property type="entry name" value="MATH_2"/>
    <property type="match status" value="2"/>
</dbReference>
<dbReference type="AlphaFoldDB" id="A0A059CFW6"/>
<organism evidence="2">
    <name type="scientific">Eucalyptus grandis</name>
    <name type="common">Flooded gum</name>
    <dbReference type="NCBI Taxonomy" id="71139"/>
    <lineage>
        <taxon>Eukaryota</taxon>
        <taxon>Viridiplantae</taxon>
        <taxon>Streptophyta</taxon>
        <taxon>Embryophyta</taxon>
        <taxon>Tracheophyta</taxon>
        <taxon>Spermatophyta</taxon>
        <taxon>Magnoliopsida</taxon>
        <taxon>eudicotyledons</taxon>
        <taxon>Gunneridae</taxon>
        <taxon>Pentapetalae</taxon>
        <taxon>rosids</taxon>
        <taxon>malvids</taxon>
        <taxon>Myrtales</taxon>
        <taxon>Myrtaceae</taxon>
        <taxon>Myrtoideae</taxon>
        <taxon>Eucalypteae</taxon>
        <taxon>Eucalyptus</taxon>
    </lineage>
</organism>
<dbReference type="OMA" id="HYQKSES"/>
<evidence type="ECO:0000259" key="1">
    <source>
        <dbReference type="PROSITE" id="PS50144"/>
    </source>
</evidence>
<dbReference type="PROSITE" id="PS50144">
    <property type="entry name" value="MATH"/>
    <property type="match status" value="2"/>
</dbReference>
<dbReference type="STRING" id="71139.A0A059CFW6"/>
<sequence>MAHRVEQEPERVIDLAGRSLPPAHYEVEINPVTELLNLRTYKSGVFEAGGYEWSLCLHPQGDPDLKGNDPVFMSLYLLMEEPNKLGDDERIVVDYKFFAFNYNSWTYVIFTEKGKELRAFSRATTKLGLPKFLSLETFNDPKNGYCMDDHCIFGAEVMVSKSKRKMETLTIVKNPPQNTITCKIPQFSTSSKHPQYSKAFKVGEWEWYIPRTKKKLKVFRQRNGAQQGKSLSVYLQAQGLRPRIKMYVEAKLRVLNKNPTKNKEKEVNGWLSDIYWNCGAKEFMPWKDVEKSNGGFVNNKELAFEVEILVISDVLRRDESVLMT</sequence>
<accession>A0A059CFW6</accession>
<dbReference type="FunCoup" id="A0A059CFW6">
    <property type="interactions" value="72"/>
</dbReference>
<feature type="domain" description="MATH" evidence="1">
    <location>
        <begin position="22"/>
        <end position="157"/>
    </location>
</feature>
<reference evidence="2" key="1">
    <citation type="submission" date="2013-07" db="EMBL/GenBank/DDBJ databases">
        <title>The genome of Eucalyptus grandis.</title>
        <authorList>
            <person name="Schmutz J."/>
            <person name="Hayes R."/>
            <person name="Myburg A."/>
            <person name="Tuskan G."/>
            <person name="Grattapaglia D."/>
            <person name="Rokhsar D.S."/>
        </authorList>
    </citation>
    <scope>NUCLEOTIDE SEQUENCE</scope>
    <source>
        <tissue evidence="2">Leaf extractions</tissue>
    </source>
</reference>
<dbReference type="InterPro" id="IPR002083">
    <property type="entry name" value="MATH/TRAF_dom"/>
</dbReference>
<dbReference type="SUPFAM" id="SSF49599">
    <property type="entry name" value="TRAF domain-like"/>
    <property type="match status" value="2"/>
</dbReference>
<gene>
    <name evidence="2" type="ORF">EUGRSUZ_D01485</name>
</gene>
<protein>
    <recommendedName>
        <fullName evidence="1">MATH domain-containing protein</fullName>
    </recommendedName>
</protein>
<dbReference type="PANTHER" id="PTHR46162:SF40">
    <property type="entry name" value="TRAF-LIKE FAMILY PROTEIN"/>
    <property type="match status" value="1"/>
</dbReference>
<feature type="domain" description="MATH" evidence="1">
    <location>
        <begin position="177"/>
        <end position="308"/>
    </location>
</feature>
<evidence type="ECO:0000313" key="2">
    <source>
        <dbReference type="EMBL" id="KCW77139.1"/>
    </source>
</evidence>
<dbReference type="PANTHER" id="PTHR46162">
    <property type="entry name" value="TRAF-LIKE FAMILY PROTEIN"/>
    <property type="match status" value="1"/>
</dbReference>
<dbReference type="InterPro" id="IPR008974">
    <property type="entry name" value="TRAF-like"/>
</dbReference>
<dbReference type="InParanoid" id="A0A059CFW6"/>
<name>A0A059CFW6_EUCGR</name>